<dbReference type="Proteomes" id="UP000762676">
    <property type="component" value="Unassembled WGS sequence"/>
</dbReference>
<gene>
    <name evidence="2" type="ORF">ElyMa_004873400</name>
</gene>
<feature type="compositionally biased region" description="Acidic residues" evidence="1">
    <location>
        <begin position="58"/>
        <end position="83"/>
    </location>
</feature>
<protein>
    <submittedName>
        <fullName evidence="2">Uncharacterized protein</fullName>
    </submittedName>
</protein>
<accession>A0AAV4ISX0</accession>
<keyword evidence="3" id="KW-1185">Reference proteome</keyword>
<feature type="region of interest" description="Disordered" evidence="1">
    <location>
        <begin position="1"/>
        <end position="25"/>
    </location>
</feature>
<evidence type="ECO:0000313" key="2">
    <source>
        <dbReference type="EMBL" id="GFS13045.1"/>
    </source>
</evidence>
<dbReference type="EMBL" id="BMAT01009755">
    <property type="protein sequence ID" value="GFS13045.1"/>
    <property type="molecule type" value="Genomic_DNA"/>
</dbReference>
<reference evidence="2 3" key="1">
    <citation type="journal article" date="2021" name="Elife">
        <title>Chloroplast acquisition without the gene transfer in kleptoplastic sea slugs, Plakobranchus ocellatus.</title>
        <authorList>
            <person name="Maeda T."/>
            <person name="Takahashi S."/>
            <person name="Yoshida T."/>
            <person name="Shimamura S."/>
            <person name="Takaki Y."/>
            <person name="Nagai Y."/>
            <person name="Toyoda A."/>
            <person name="Suzuki Y."/>
            <person name="Arimoto A."/>
            <person name="Ishii H."/>
            <person name="Satoh N."/>
            <person name="Nishiyama T."/>
            <person name="Hasebe M."/>
            <person name="Maruyama T."/>
            <person name="Minagawa J."/>
            <person name="Obokata J."/>
            <person name="Shigenobu S."/>
        </authorList>
    </citation>
    <scope>NUCLEOTIDE SEQUENCE [LARGE SCALE GENOMIC DNA]</scope>
</reference>
<proteinExistence type="predicted"/>
<comment type="caution">
    <text evidence="2">The sequence shown here is derived from an EMBL/GenBank/DDBJ whole genome shotgun (WGS) entry which is preliminary data.</text>
</comment>
<evidence type="ECO:0000256" key="1">
    <source>
        <dbReference type="SAM" id="MobiDB-lite"/>
    </source>
</evidence>
<organism evidence="2 3">
    <name type="scientific">Elysia marginata</name>
    <dbReference type="NCBI Taxonomy" id="1093978"/>
    <lineage>
        <taxon>Eukaryota</taxon>
        <taxon>Metazoa</taxon>
        <taxon>Spiralia</taxon>
        <taxon>Lophotrochozoa</taxon>
        <taxon>Mollusca</taxon>
        <taxon>Gastropoda</taxon>
        <taxon>Heterobranchia</taxon>
        <taxon>Euthyneura</taxon>
        <taxon>Panpulmonata</taxon>
        <taxon>Sacoglossa</taxon>
        <taxon>Placobranchoidea</taxon>
        <taxon>Plakobranchidae</taxon>
        <taxon>Elysia</taxon>
    </lineage>
</organism>
<feature type="compositionally biased region" description="Polar residues" evidence="1">
    <location>
        <begin position="8"/>
        <end position="25"/>
    </location>
</feature>
<dbReference type="AlphaFoldDB" id="A0AAV4ISX0"/>
<name>A0AAV4ISX0_9GAST</name>
<sequence length="133" mass="14659">MNGACHSQFETCTPSHVSFEDPNSPQATLILVTRVTALPMRKKAERTVLIILKKEEDKGEENDDDDGDDDDDDGDDDVFDNDTDGGGGSYGKRVKGDNESYNYDPVGATSAAVAVVNNDYNDEYRNFPCCFLY</sequence>
<feature type="region of interest" description="Disordered" evidence="1">
    <location>
        <begin position="51"/>
        <end position="103"/>
    </location>
</feature>
<evidence type="ECO:0000313" key="3">
    <source>
        <dbReference type="Proteomes" id="UP000762676"/>
    </source>
</evidence>